<dbReference type="InterPro" id="IPR051043">
    <property type="entry name" value="Sulfatase_Mod_Factor_Kinase"/>
</dbReference>
<dbReference type="PANTHER" id="PTHR23150">
    <property type="entry name" value="SULFATASE MODIFYING FACTOR 1, 2"/>
    <property type="match status" value="1"/>
</dbReference>
<dbReference type="Proteomes" id="UP001629156">
    <property type="component" value="Unassembled WGS sequence"/>
</dbReference>
<name>A0ABW8Z0R4_9FLAO</name>
<evidence type="ECO:0000313" key="2">
    <source>
        <dbReference type="EMBL" id="MFL9845010.1"/>
    </source>
</evidence>
<dbReference type="RefSeq" id="WP_408085272.1">
    <property type="nucleotide sequence ID" value="NZ_JBELPZ010000011.1"/>
</dbReference>
<dbReference type="InterPro" id="IPR016187">
    <property type="entry name" value="CTDL_fold"/>
</dbReference>
<keyword evidence="3" id="KW-1185">Reference proteome</keyword>
<dbReference type="Pfam" id="PF03781">
    <property type="entry name" value="FGE-sulfatase"/>
    <property type="match status" value="1"/>
</dbReference>
<evidence type="ECO:0000259" key="1">
    <source>
        <dbReference type="Pfam" id="PF03781"/>
    </source>
</evidence>
<gene>
    <name evidence="2" type="ORF">ABS766_11325</name>
</gene>
<dbReference type="Gene3D" id="3.90.1580.10">
    <property type="entry name" value="paralog of FGE (formylglycine-generating enzyme)"/>
    <property type="match status" value="1"/>
</dbReference>
<comment type="caution">
    <text evidence="2">The sequence shown here is derived from an EMBL/GenBank/DDBJ whole genome shotgun (WGS) entry which is preliminary data.</text>
</comment>
<proteinExistence type="predicted"/>
<sequence>MKNIIYIIVSVLLLSGCKEKQADLVTARPENIKTPPGMVWVPGKKFTQGAKENDNLAQPYEKPAHSVQVDGFFMDMTEVTNAQFKKFVAATGYITTAERPVDWEEMKKTVPPGTLKPADSLLVPGSMIFNRDVEGVTDYSNYLQWWKWQPGANWQHPYGKGSDINGKDNYPVVHISYEDALAYCKWANRRLPTEAEWEKAAMGSLDSSVYTWGNDKSKLNKRANTWQGSFPTLNIPDDGYSYLAPVKSFPANSLGLYEMAGNVWEFTQDWYNTDYYGQLAATGTATENPKGAATAFNPQNPYQPEKIIKGGSFLCNESYCSSFRISARMAMTMDSSSDHVGFRTVADPEMLK</sequence>
<dbReference type="InterPro" id="IPR005532">
    <property type="entry name" value="SUMF_dom"/>
</dbReference>
<dbReference type="PROSITE" id="PS51257">
    <property type="entry name" value="PROKAR_LIPOPROTEIN"/>
    <property type="match status" value="1"/>
</dbReference>
<dbReference type="InterPro" id="IPR042095">
    <property type="entry name" value="SUMF_sf"/>
</dbReference>
<feature type="domain" description="Sulfatase-modifying factor enzyme-like" evidence="1">
    <location>
        <begin position="35"/>
        <end position="345"/>
    </location>
</feature>
<accession>A0ABW8Z0R4</accession>
<protein>
    <submittedName>
        <fullName evidence="2">Formylglycine-generating enzyme family protein</fullName>
    </submittedName>
</protein>
<organism evidence="2 3">
    <name type="scientific">Flavobacterium rhizosphaerae</name>
    <dbReference type="NCBI Taxonomy" id="3163298"/>
    <lineage>
        <taxon>Bacteria</taxon>
        <taxon>Pseudomonadati</taxon>
        <taxon>Bacteroidota</taxon>
        <taxon>Flavobacteriia</taxon>
        <taxon>Flavobacteriales</taxon>
        <taxon>Flavobacteriaceae</taxon>
        <taxon>Flavobacterium</taxon>
    </lineage>
</organism>
<dbReference type="PANTHER" id="PTHR23150:SF19">
    <property type="entry name" value="FORMYLGLYCINE-GENERATING ENZYME"/>
    <property type="match status" value="1"/>
</dbReference>
<evidence type="ECO:0000313" key="3">
    <source>
        <dbReference type="Proteomes" id="UP001629156"/>
    </source>
</evidence>
<dbReference type="EMBL" id="JBELPZ010000011">
    <property type="protein sequence ID" value="MFL9845010.1"/>
    <property type="molecule type" value="Genomic_DNA"/>
</dbReference>
<dbReference type="SUPFAM" id="SSF56436">
    <property type="entry name" value="C-type lectin-like"/>
    <property type="match status" value="1"/>
</dbReference>
<reference evidence="2 3" key="1">
    <citation type="submission" date="2024-06" db="EMBL/GenBank/DDBJ databases">
        <authorList>
            <person name="Kaempfer P."/>
            <person name="Viver T."/>
        </authorList>
    </citation>
    <scope>NUCLEOTIDE SEQUENCE [LARGE SCALE GENOMIC DNA]</scope>
    <source>
        <strain evidence="2 3">ST-119</strain>
    </source>
</reference>